<dbReference type="Proteomes" id="UP000316614">
    <property type="component" value="Chromosome"/>
</dbReference>
<sequence length="134" mass="15974">MKKLLFVIALMTVTAIAANAQQRKGRRDVSPELMAERITEKMTEELSLDEAQQKEVYELTLKSTNERMEAIQESKDERKAIREKMKADQDKHDQELVEILTPEQLEKWKEYRRESRERTRDRRGKVRRKPGMEL</sequence>
<evidence type="ECO:0000256" key="1">
    <source>
        <dbReference type="SAM" id="MobiDB-lite"/>
    </source>
</evidence>
<evidence type="ECO:0000256" key="2">
    <source>
        <dbReference type="SAM" id="SignalP"/>
    </source>
</evidence>
<dbReference type="OrthoDB" id="978077at2"/>
<feature type="region of interest" description="Disordered" evidence="1">
    <location>
        <begin position="70"/>
        <end position="98"/>
    </location>
</feature>
<feature type="region of interest" description="Disordered" evidence="1">
    <location>
        <begin position="111"/>
        <end position="134"/>
    </location>
</feature>
<gene>
    <name evidence="3" type="ORF">FKX85_04165</name>
</gene>
<proteinExistence type="predicted"/>
<feature type="chain" id="PRO_5022051897" evidence="2">
    <location>
        <begin position="18"/>
        <end position="134"/>
    </location>
</feature>
<reference evidence="3 4" key="1">
    <citation type="submission" date="2019-06" db="EMBL/GenBank/DDBJ databases">
        <title>Echinicola alkalisoli sp. nov. isolated from saline soil.</title>
        <authorList>
            <person name="Sun J.-Q."/>
            <person name="Xu L."/>
        </authorList>
    </citation>
    <scope>NUCLEOTIDE SEQUENCE [LARGE SCALE GENOMIC DNA]</scope>
    <source>
        <strain evidence="3 4">LN3S3</strain>
    </source>
</reference>
<dbReference type="RefSeq" id="WP_141613532.1">
    <property type="nucleotide sequence ID" value="NZ_CP041253.1"/>
</dbReference>
<accession>A0A514CEK6</accession>
<keyword evidence="4" id="KW-1185">Reference proteome</keyword>
<name>A0A514CEK6_9BACT</name>
<dbReference type="KEGG" id="echi:FKX85_04165"/>
<dbReference type="EMBL" id="CP041253">
    <property type="protein sequence ID" value="QDH78275.1"/>
    <property type="molecule type" value="Genomic_DNA"/>
</dbReference>
<organism evidence="3 4">
    <name type="scientific">Echinicola soli</name>
    <dbReference type="NCBI Taxonomy" id="2591634"/>
    <lineage>
        <taxon>Bacteria</taxon>
        <taxon>Pseudomonadati</taxon>
        <taxon>Bacteroidota</taxon>
        <taxon>Cytophagia</taxon>
        <taxon>Cytophagales</taxon>
        <taxon>Cyclobacteriaceae</taxon>
        <taxon>Echinicola</taxon>
    </lineage>
</organism>
<evidence type="ECO:0000313" key="4">
    <source>
        <dbReference type="Proteomes" id="UP000316614"/>
    </source>
</evidence>
<feature type="signal peptide" evidence="2">
    <location>
        <begin position="1"/>
        <end position="17"/>
    </location>
</feature>
<protein>
    <submittedName>
        <fullName evidence="3">DUF4890 domain-containing protein</fullName>
    </submittedName>
</protein>
<evidence type="ECO:0000313" key="3">
    <source>
        <dbReference type="EMBL" id="QDH78275.1"/>
    </source>
</evidence>
<feature type="compositionally biased region" description="Basic residues" evidence="1">
    <location>
        <begin position="121"/>
        <end position="134"/>
    </location>
</feature>
<feature type="compositionally biased region" description="Basic and acidic residues" evidence="1">
    <location>
        <begin position="111"/>
        <end position="120"/>
    </location>
</feature>
<keyword evidence="2" id="KW-0732">Signal</keyword>
<dbReference type="AlphaFoldDB" id="A0A514CEK6"/>
<feature type="compositionally biased region" description="Basic and acidic residues" evidence="1">
    <location>
        <begin position="70"/>
        <end position="95"/>
    </location>
</feature>